<dbReference type="Proteomes" id="UP000053958">
    <property type="component" value="Unassembled WGS sequence"/>
</dbReference>
<organism evidence="2 3">
    <name type="scientific">Rasamsonia emersonii (strain ATCC 16479 / CBS 393.64 / IMI 116815)</name>
    <dbReference type="NCBI Taxonomy" id="1408163"/>
    <lineage>
        <taxon>Eukaryota</taxon>
        <taxon>Fungi</taxon>
        <taxon>Dikarya</taxon>
        <taxon>Ascomycota</taxon>
        <taxon>Pezizomycotina</taxon>
        <taxon>Eurotiomycetes</taxon>
        <taxon>Eurotiomycetidae</taxon>
        <taxon>Eurotiales</taxon>
        <taxon>Trichocomaceae</taxon>
        <taxon>Rasamsonia</taxon>
    </lineage>
</organism>
<reference evidence="2 3" key="1">
    <citation type="submission" date="2015-04" db="EMBL/GenBank/DDBJ databases">
        <authorList>
            <person name="Heijne W.H."/>
            <person name="Fedorova N.D."/>
            <person name="Nierman W.C."/>
            <person name="Vollebregt A.W."/>
            <person name="Zhao Z."/>
            <person name="Wu L."/>
            <person name="Kumar M."/>
            <person name="Stam H."/>
            <person name="van den Berg M.A."/>
            <person name="Pel H.J."/>
        </authorList>
    </citation>
    <scope>NUCLEOTIDE SEQUENCE [LARGE SCALE GENOMIC DNA]</scope>
    <source>
        <strain evidence="2 3">CBS 393.64</strain>
    </source>
</reference>
<keyword evidence="3" id="KW-1185">Reference proteome</keyword>
<feature type="non-terminal residue" evidence="2">
    <location>
        <position position="1"/>
    </location>
</feature>
<dbReference type="GeneID" id="25321162"/>
<dbReference type="RefSeq" id="XP_013323770.1">
    <property type="nucleotide sequence ID" value="XM_013468316.1"/>
</dbReference>
<gene>
    <name evidence="2" type="ORF">T310_9204</name>
</gene>
<evidence type="ECO:0000256" key="1">
    <source>
        <dbReference type="SAM" id="MobiDB-lite"/>
    </source>
</evidence>
<comment type="caution">
    <text evidence="2">The sequence shown here is derived from an EMBL/GenBank/DDBJ whole genome shotgun (WGS) entry which is preliminary data.</text>
</comment>
<name>A0A0F4YHR8_RASE3</name>
<protein>
    <submittedName>
        <fullName evidence="2">Uncharacterized protein</fullName>
    </submittedName>
</protein>
<dbReference type="EMBL" id="LASV01000704">
    <property type="protein sequence ID" value="KKA17158.1"/>
    <property type="molecule type" value="Genomic_DNA"/>
</dbReference>
<dbReference type="AlphaFoldDB" id="A0A0F4YHR8"/>
<feature type="region of interest" description="Disordered" evidence="1">
    <location>
        <begin position="1"/>
        <end position="26"/>
    </location>
</feature>
<proteinExistence type="predicted"/>
<evidence type="ECO:0000313" key="3">
    <source>
        <dbReference type="Proteomes" id="UP000053958"/>
    </source>
</evidence>
<accession>A0A0F4YHR8</accession>
<sequence length="97" mass="10882">PVLGAKGLGSHDRGQPQRGHVLHACSASASPEARRLDRQRCQHCGHPRPAEKRGVFVQQAWSHRIDGIRCRRVWKGRREDQCSASVRVTTIKKIIGE</sequence>
<evidence type="ECO:0000313" key="2">
    <source>
        <dbReference type="EMBL" id="KKA17158.1"/>
    </source>
</evidence>